<evidence type="ECO:0000313" key="4">
    <source>
        <dbReference type="Proteomes" id="UP000242715"/>
    </source>
</evidence>
<dbReference type="EMBL" id="DF973560">
    <property type="protein sequence ID" value="GAU34565.1"/>
    <property type="molecule type" value="Genomic_DNA"/>
</dbReference>
<protein>
    <submittedName>
        <fullName evidence="3">Uncharacterized protein</fullName>
    </submittedName>
</protein>
<dbReference type="AlphaFoldDB" id="A0A2Z6NF81"/>
<proteinExistence type="predicted"/>
<keyword evidence="4" id="KW-1185">Reference proteome</keyword>
<gene>
    <name evidence="3" type="ORF">TSUD_29110</name>
</gene>
<feature type="transmembrane region" description="Helical" evidence="2">
    <location>
        <begin position="9"/>
        <end position="29"/>
    </location>
</feature>
<dbReference type="PANTHER" id="PTHR37215:SF1">
    <property type="entry name" value="ACYL-COA-BINDING DOMAIN PROTEIN"/>
    <property type="match status" value="1"/>
</dbReference>
<dbReference type="PANTHER" id="PTHR37215">
    <property type="entry name" value="ACYL-COA-BINDING DOMAIN PROTEIN"/>
    <property type="match status" value="1"/>
</dbReference>
<keyword evidence="1" id="KW-0175">Coiled coil</keyword>
<feature type="coiled-coil region" evidence="1">
    <location>
        <begin position="98"/>
        <end position="129"/>
    </location>
</feature>
<name>A0A2Z6NF81_TRISU</name>
<sequence>MVGVKRRSILVGLAFLMFMGIAVYFRLWAMDYNISIDDTELIRRQFDIANREAMDESAEWRLKYDTEVDRVNKCVKELQVFQESSRRAEDASSNNHKLEILQKENAILLERVETLKRELEEEKQKCNSRYMN</sequence>
<evidence type="ECO:0000256" key="2">
    <source>
        <dbReference type="SAM" id="Phobius"/>
    </source>
</evidence>
<reference evidence="4" key="1">
    <citation type="journal article" date="2017" name="Front. Plant Sci.">
        <title>Climate Clever Clovers: New Paradigm to Reduce the Environmental Footprint of Ruminants by Breeding Low Methanogenic Forages Utilizing Haplotype Variation.</title>
        <authorList>
            <person name="Kaur P."/>
            <person name="Appels R."/>
            <person name="Bayer P.E."/>
            <person name="Keeble-Gagnere G."/>
            <person name="Wang J."/>
            <person name="Hirakawa H."/>
            <person name="Shirasawa K."/>
            <person name="Vercoe P."/>
            <person name="Stefanova K."/>
            <person name="Durmic Z."/>
            <person name="Nichols P."/>
            <person name="Revell C."/>
            <person name="Isobe S.N."/>
            <person name="Edwards D."/>
            <person name="Erskine W."/>
        </authorList>
    </citation>
    <scope>NUCLEOTIDE SEQUENCE [LARGE SCALE GENOMIC DNA]</scope>
    <source>
        <strain evidence="4">cv. Daliak</strain>
    </source>
</reference>
<dbReference type="OrthoDB" id="782563at2759"/>
<dbReference type="Proteomes" id="UP000242715">
    <property type="component" value="Unassembled WGS sequence"/>
</dbReference>
<keyword evidence="2" id="KW-0812">Transmembrane</keyword>
<keyword evidence="2" id="KW-0472">Membrane</keyword>
<evidence type="ECO:0000313" key="3">
    <source>
        <dbReference type="EMBL" id="GAU34565.1"/>
    </source>
</evidence>
<organism evidence="3 4">
    <name type="scientific">Trifolium subterraneum</name>
    <name type="common">Subterranean clover</name>
    <dbReference type="NCBI Taxonomy" id="3900"/>
    <lineage>
        <taxon>Eukaryota</taxon>
        <taxon>Viridiplantae</taxon>
        <taxon>Streptophyta</taxon>
        <taxon>Embryophyta</taxon>
        <taxon>Tracheophyta</taxon>
        <taxon>Spermatophyta</taxon>
        <taxon>Magnoliopsida</taxon>
        <taxon>eudicotyledons</taxon>
        <taxon>Gunneridae</taxon>
        <taxon>Pentapetalae</taxon>
        <taxon>rosids</taxon>
        <taxon>fabids</taxon>
        <taxon>Fabales</taxon>
        <taxon>Fabaceae</taxon>
        <taxon>Papilionoideae</taxon>
        <taxon>50 kb inversion clade</taxon>
        <taxon>NPAAA clade</taxon>
        <taxon>Hologalegina</taxon>
        <taxon>IRL clade</taxon>
        <taxon>Trifolieae</taxon>
        <taxon>Trifolium</taxon>
    </lineage>
</organism>
<evidence type="ECO:0000256" key="1">
    <source>
        <dbReference type="SAM" id="Coils"/>
    </source>
</evidence>
<keyword evidence="2" id="KW-1133">Transmembrane helix</keyword>
<accession>A0A2Z6NF81</accession>